<reference evidence="1 3" key="1">
    <citation type="submission" date="2016-08" db="EMBL/GenBank/DDBJ databases">
        <title>Moorella thermoacetica DSM 103132.</title>
        <authorList>
            <person name="Jendresen C.B."/>
            <person name="Redl S.M."/>
            <person name="Jensen T.O."/>
            <person name="Nielsen A.T."/>
        </authorList>
    </citation>
    <scope>NUCLEOTIDE SEQUENCE [LARGE SCALE GENOMIC DNA]</scope>
    <source>
        <strain evidence="1 3">DSM 103132</strain>
    </source>
</reference>
<sequence length="93" mass="9835">MEQVKNAAKTALEKLFNPTIDTTDPSNPAIVPLSAEEMDALKLLVSIRGLLPSLDAGDCATLQEAAGDVEARAALVNLAHLAVDRLFMTVYGV</sequence>
<evidence type="ECO:0000313" key="2">
    <source>
        <dbReference type="EMBL" id="TYL15731.1"/>
    </source>
</evidence>
<protein>
    <submittedName>
        <fullName evidence="1">Uncharacterized protein</fullName>
    </submittedName>
</protein>
<evidence type="ECO:0000313" key="3">
    <source>
        <dbReference type="Proteomes" id="UP000094598"/>
    </source>
</evidence>
<gene>
    <name evidence="1" type="ORF">Maut_02303</name>
    <name evidence="2" type="ORF">MTAT_04700</name>
</gene>
<dbReference type="EMBL" id="CP017019">
    <property type="protein sequence ID" value="AOQ24731.1"/>
    <property type="molecule type" value="Genomic_DNA"/>
</dbReference>
<dbReference type="RefSeq" id="WP_069590550.1">
    <property type="nucleotide sequence ID" value="NZ_CP017019.1"/>
</dbReference>
<keyword evidence="4" id="KW-1185">Reference proteome</keyword>
<organism evidence="1 3">
    <name type="scientific">Neomoorella thermoacetica</name>
    <name type="common">Clostridium thermoaceticum</name>
    <dbReference type="NCBI Taxonomy" id="1525"/>
    <lineage>
        <taxon>Bacteria</taxon>
        <taxon>Bacillati</taxon>
        <taxon>Bacillota</taxon>
        <taxon>Clostridia</taxon>
        <taxon>Neomoorellales</taxon>
        <taxon>Neomoorellaceae</taxon>
        <taxon>Neomoorella</taxon>
    </lineage>
</organism>
<dbReference type="AlphaFoldDB" id="A0AAC9HJ78"/>
<dbReference type="EMBL" id="VCDX01000001">
    <property type="protein sequence ID" value="TYL15731.1"/>
    <property type="molecule type" value="Genomic_DNA"/>
</dbReference>
<accession>A0AAC9HJ78</accession>
<dbReference type="Proteomes" id="UP000322283">
    <property type="component" value="Unassembled WGS sequence"/>
</dbReference>
<evidence type="ECO:0000313" key="4">
    <source>
        <dbReference type="Proteomes" id="UP000322283"/>
    </source>
</evidence>
<dbReference type="Proteomes" id="UP000094598">
    <property type="component" value="Chromosome"/>
</dbReference>
<proteinExistence type="predicted"/>
<name>A0AAC9HJ78_NEOTH</name>
<evidence type="ECO:0000313" key="1">
    <source>
        <dbReference type="EMBL" id="AOQ24731.1"/>
    </source>
</evidence>
<reference evidence="2 4" key="2">
    <citation type="submission" date="2019-05" db="EMBL/GenBank/DDBJ databases">
        <title>Genome sequence of Moorella thermoacetica ATCC 33924.</title>
        <authorList>
            <person name="Poehlein A."/>
            <person name="Bengelsdorf F.R."/>
            <person name="Duerre P."/>
            <person name="Daniel R."/>
        </authorList>
    </citation>
    <scope>NUCLEOTIDE SEQUENCE [LARGE SCALE GENOMIC DNA]</scope>
    <source>
        <strain evidence="2 4">ATCC 33924</strain>
    </source>
</reference>